<name>A0A7U7J3A3_9GAMM</name>
<dbReference type="Gene3D" id="3.10.450.40">
    <property type="match status" value="1"/>
</dbReference>
<comment type="caution">
    <text evidence="3">The sequence shown here is derived from an EMBL/GenBank/DDBJ whole genome shotgun (WGS) entry which is preliminary data.</text>
</comment>
<evidence type="ECO:0000313" key="3">
    <source>
        <dbReference type="EMBL" id="CDH43993.1"/>
    </source>
</evidence>
<keyword evidence="1" id="KW-0732">Signal</keyword>
<accession>A0A7U7J3A3</accession>
<proteinExistence type="predicted"/>
<evidence type="ECO:0000259" key="2">
    <source>
        <dbReference type="Pfam" id="PF03413"/>
    </source>
</evidence>
<dbReference type="EMBL" id="CBTK010000047">
    <property type="protein sequence ID" value="CDH43993.1"/>
    <property type="molecule type" value="Genomic_DNA"/>
</dbReference>
<protein>
    <submittedName>
        <fullName evidence="3">Propeptide PepSY amd peptidase M4</fullName>
    </submittedName>
</protein>
<dbReference type="Pfam" id="PF03413">
    <property type="entry name" value="PepSY"/>
    <property type="match status" value="1"/>
</dbReference>
<evidence type="ECO:0000313" key="4">
    <source>
        <dbReference type="Proteomes" id="UP000019184"/>
    </source>
</evidence>
<dbReference type="OrthoDB" id="7067884at2"/>
<keyword evidence="4" id="KW-1185">Reference proteome</keyword>
<gene>
    <name evidence="3" type="ORF">BN874_1400052</name>
</gene>
<dbReference type="AlphaFoldDB" id="A0A7U7J3A3"/>
<organism evidence="3 4">
    <name type="scientific">Candidatus Contendobacter odensis Run_B_J11</name>
    <dbReference type="NCBI Taxonomy" id="1400861"/>
    <lineage>
        <taxon>Bacteria</taxon>
        <taxon>Pseudomonadati</taxon>
        <taxon>Pseudomonadota</taxon>
        <taxon>Gammaproteobacteria</taxon>
        <taxon>Candidatus Competibacteraceae</taxon>
        <taxon>Candidatus Contendibacter</taxon>
    </lineage>
</organism>
<reference evidence="3 4" key="1">
    <citation type="journal article" date="2014" name="ISME J.">
        <title>Candidatus Competibacter-lineage genomes retrieved from metagenomes reveal functional metabolic diversity.</title>
        <authorList>
            <person name="McIlroy S.J."/>
            <person name="Albertsen M."/>
            <person name="Andresen E.K."/>
            <person name="Saunders A.M."/>
            <person name="Kristiansen R."/>
            <person name="Stokholm-Bjerregaard M."/>
            <person name="Nielsen K.L."/>
            <person name="Nielsen P.H."/>
        </authorList>
    </citation>
    <scope>NUCLEOTIDE SEQUENCE [LARGE SCALE GENOMIC DNA]</scope>
    <source>
        <strain evidence="3 4">Run_B_J11</strain>
    </source>
</reference>
<sequence>MIVRKPLLAAVTLAIAFATTAAFAATPVSSAPATSQPAAAITKEQATEMALKAHPGKVTKAYEDTHKGKQTWEVKITGDDGKKWEVYYEIATGALVDAQGK</sequence>
<feature type="signal peptide" evidence="1">
    <location>
        <begin position="1"/>
        <end position="24"/>
    </location>
</feature>
<evidence type="ECO:0000256" key="1">
    <source>
        <dbReference type="SAM" id="SignalP"/>
    </source>
</evidence>
<feature type="domain" description="PepSY" evidence="2">
    <location>
        <begin position="40"/>
        <end position="97"/>
    </location>
</feature>
<dbReference type="InterPro" id="IPR025711">
    <property type="entry name" value="PepSY"/>
</dbReference>
<feature type="chain" id="PRO_5031024818" evidence="1">
    <location>
        <begin position="25"/>
        <end position="101"/>
    </location>
</feature>
<dbReference type="Proteomes" id="UP000019184">
    <property type="component" value="Unassembled WGS sequence"/>
</dbReference>
<dbReference type="RefSeq" id="WP_034431085.1">
    <property type="nucleotide sequence ID" value="NZ_CBTK010000047.1"/>
</dbReference>